<dbReference type="EMBL" id="SRLO01000444">
    <property type="protein sequence ID" value="TNN55862.1"/>
    <property type="molecule type" value="Genomic_DNA"/>
</dbReference>
<dbReference type="Proteomes" id="UP000314294">
    <property type="component" value="Unassembled WGS sequence"/>
</dbReference>
<evidence type="ECO:0000313" key="2">
    <source>
        <dbReference type="EMBL" id="TNN55862.1"/>
    </source>
</evidence>
<comment type="caution">
    <text evidence="2">The sequence shown here is derived from an EMBL/GenBank/DDBJ whole genome shotgun (WGS) entry which is preliminary data.</text>
</comment>
<feature type="region of interest" description="Disordered" evidence="1">
    <location>
        <begin position="1"/>
        <end position="40"/>
    </location>
</feature>
<sequence length="120" mass="13085">MGYQYATKDTAVSREGTQRRNGLKAGSVSIRHSPPERGGRLRHGEQVIVLGSDGDLQSDVVRIESHNAVQRGIFLPRILRLRVCARTHPGFSWSGRRVAAVTCRGGGGGAKRKTEHDRGV</sequence>
<dbReference type="AlphaFoldDB" id="A0A4Z2GT03"/>
<reference evidence="2 3" key="1">
    <citation type="submission" date="2019-03" db="EMBL/GenBank/DDBJ databases">
        <title>First draft genome of Liparis tanakae, snailfish: a comprehensive survey of snailfish specific genes.</title>
        <authorList>
            <person name="Kim W."/>
            <person name="Song I."/>
            <person name="Jeong J.-H."/>
            <person name="Kim D."/>
            <person name="Kim S."/>
            <person name="Ryu S."/>
            <person name="Song J.Y."/>
            <person name="Lee S.K."/>
        </authorList>
    </citation>
    <scope>NUCLEOTIDE SEQUENCE [LARGE SCALE GENOMIC DNA]</scope>
    <source>
        <tissue evidence="2">Muscle</tissue>
    </source>
</reference>
<evidence type="ECO:0000256" key="1">
    <source>
        <dbReference type="SAM" id="MobiDB-lite"/>
    </source>
</evidence>
<evidence type="ECO:0000313" key="3">
    <source>
        <dbReference type="Proteomes" id="UP000314294"/>
    </source>
</evidence>
<protein>
    <submittedName>
        <fullName evidence="2">Uncharacterized protein</fullName>
    </submittedName>
</protein>
<proteinExistence type="predicted"/>
<keyword evidence="3" id="KW-1185">Reference proteome</keyword>
<gene>
    <name evidence="2" type="ORF">EYF80_033940</name>
</gene>
<accession>A0A4Z2GT03</accession>
<name>A0A4Z2GT03_9TELE</name>
<organism evidence="2 3">
    <name type="scientific">Liparis tanakae</name>
    <name type="common">Tanaka's snailfish</name>
    <dbReference type="NCBI Taxonomy" id="230148"/>
    <lineage>
        <taxon>Eukaryota</taxon>
        <taxon>Metazoa</taxon>
        <taxon>Chordata</taxon>
        <taxon>Craniata</taxon>
        <taxon>Vertebrata</taxon>
        <taxon>Euteleostomi</taxon>
        <taxon>Actinopterygii</taxon>
        <taxon>Neopterygii</taxon>
        <taxon>Teleostei</taxon>
        <taxon>Neoteleostei</taxon>
        <taxon>Acanthomorphata</taxon>
        <taxon>Eupercaria</taxon>
        <taxon>Perciformes</taxon>
        <taxon>Cottioidei</taxon>
        <taxon>Cottales</taxon>
        <taxon>Liparidae</taxon>
        <taxon>Liparis</taxon>
    </lineage>
</organism>